<dbReference type="Proteomes" id="UP000324897">
    <property type="component" value="Unassembled WGS sequence"/>
</dbReference>
<reference evidence="1 2" key="1">
    <citation type="journal article" date="2019" name="Sci. Rep.">
        <title>A high-quality genome of Eragrostis curvula grass provides insights into Poaceae evolution and supports new strategies to enhance forage quality.</title>
        <authorList>
            <person name="Carballo J."/>
            <person name="Santos B.A.C.M."/>
            <person name="Zappacosta D."/>
            <person name="Garbus I."/>
            <person name="Selva J.P."/>
            <person name="Gallo C.A."/>
            <person name="Diaz A."/>
            <person name="Albertini E."/>
            <person name="Caccamo M."/>
            <person name="Echenique V."/>
        </authorList>
    </citation>
    <scope>NUCLEOTIDE SEQUENCE [LARGE SCALE GENOMIC DNA]</scope>
    <source>
        <strain evidence="2">cv. Victoria</strain>
        <tissue evidence="1">Leaf</tissue>
    </source>
</reference>
<name>A0A5J9SN10_9POAL</name>
<dbReference type="SUPFAM" id="SSF52540">
    <property type="entry name" value="P-loop containing nucleoside triphosphate hydrolases"/>
    <property type="match status" value="1"/>
</dbReference>
<feature type="non-terminal residue" evidence="1">
    <location>
        <position position="1"/>
    </location>
</feature>
<dbReference type="Gramene" id="TVU00364">
    <property type="protein sequence ID" value="TVU00364"/>
    <property type="gene ID" value="EJB05_54226"/>
</dbReference>
<evidence type="ECO:0008006" key="3">
    <source>
        <dbReference type="Google" id="ProtNLM"/>
    </source>
</evidence>
<accession>A0A5J9SN10</accession>
<evidence type="ECO:0000313" key="1">
    <source>
        <dbReference type="EMBL" id="TVU00364.1"/>
    </source>
</evidence>
<dbReference type="AlphaFoldDB" id="A0A5J9SN10"/>
<sequence length="491" mass="56276">MEVVVTAIMGEIANRSISFLIDKYSKQRAPTTEDERLHNLRCLLLCVRVIVEEAEGYNITNQGMVRQLNMMRKEMYRGYFAMDSFRSHATEEKSKDHGVSHRFALSEFSPAKRLFFSNRESHMEKEGSQVLNNLNNIIADASEFVTFLKNYPPLFRQPYSMHLILEKCMFGRQMEMERIMRFLILVEPQNSKNVGVLPIVGPAAVGKSTLVAHVCKDERVRSNFTQIVLIDECDPKGKVLNTFKGGGHQNNSLNGDENTLAIIEFSEDVNEDAWKRYLACSTSLARNARIIITSRSSKIVSFGTTEALILNRLPMEAYWYFFKVLTFGSADPKDQTKMESVAMEICKGINGSFVGANVFSCLLKADHRAQHWFMVREILRILKERKSSFCGPDAFKKMKPTYFRRISNNDYFAVYPYHECFSGDMVPKTTVYDVLFGSVKCEGRFEVLGWKSLIPPYKKYIYTCNVRKMQHSKKERHVNATADHNSSASLV</sequence>
<dbReference type="PANTHER" id="PTHR33377:SF50">
    <property type="entry name" value="NB-ARC DOMAIN-CONTAINING PROTEIN"/>
    <property type="match status" value="1"/>
</dbReference>
<evidence type="ECO:0000313" key="2">
    <source>
        <dbReference type="Proteomes" id="UP000324897"/>
    </source>
</evidence>
<dbReference type="PANTHER" id="PTHR33377">
    <property type="entry name" value="OS10G0134700 PROTEIN-RELATED"/>
    <property type="match status" value="1"/>
</dbReference>
<proteinExistence type="predicted"/>
<dbReference type="EMBL" id="RWGY01000598">
    <property type="protein sequence ID" value="TVU00364.1"/>
    <property type="molecule type" value="Genomic_DNA"/>
</dbReference>
<dbReference type="Gene3D" id="3.40.50.300">
    <property type="entry name" value="P-loop containing nucleotide triphosphate hydrolases"/>
    <property type="match status" value="1"/>
</dbReference>
<dbReference type="InterPro" id="IPR027417">
    <property type="entry name" value="P-loop_NTPase"/>
</dbReference>
<protein>
    <recommendedName>
        <fullName evidence="3">NB-ARC domain-containing protein</fullName>
    </recommendedName>
</protein>
<comment type="caution">
    <text evidence="1">The sequence shown here is derived from an EMBL/GenBank/DDBJ whole genome shotgun (WGS) entry which is preliminary data.</text>
</comment>
<organism evidence="1 2">
    <name type="scientific">Eragrostis curvula</name>
    <name type="common">weeping love grass</name>
    <dbReference type="NCBI Taxonomy" id="38414"/>
    <lineage>
        <taxon>Eukaryota</taxon>
        <taxon>Viridiplantae</taxon>
        <taxon>Streptophyta</taxon>
        <taxon>Embryophyta</taxon>
        <taxon>Tracheophyta</taxon>
        <taxon>Spermatophyta</taxon>
        <taxon>Magnoliopsida</taxon>
        <taxon>Liliopsida</taxon>
        <taxon>Poales</taxon>
        <taxon>Poaceae</taxon>
        <taxon>PACMAD clade</taxon>
        <taxon>Chloridoideae</taxon>
        <taxon>Eragrostideae</taxon>
        <taxon>Eragrostidinae</taxon>
        <taxon>Eragrostis</taxon>
    </lineage>
</organism>
<keyword evidence="2" id="KW-1185">Reference proteome</keyword>
<gene>
    <name evidence="1" type="ORF">EJB05_54226</name>
</gene>
<dbReference type="OrthoDB" id="683544at2759"/>